<dbReference type="Gene3D" id="3.30.420.140">
    <property type="entry name" value="YqgF/RNase H-like domain"/>
    <property type="match status" value="1"/>
</dbReference>
<sequence length="141" mass="15900">MERILGLDVGDKTIGVAISDPLQFMAQGVTTIIREGKKRDFAALENIINEYNVKKIVIGLPKNMNGSIGPQGEKVLKFGEKTKNKFNIDIIYIDERLTTVAAERILIEGDIRREKRKKVIDKVAATYILQSYLDGMGKERF</sequence>
<evidence type="ECO:0000256" key="1">
    <source>
        <dbReference type="ARBA" id="ARBA00022490"/>
    </source>
</evidence>
<dbReference type="InterPro" id="IPR012337">
    <property type="entry name" value="RNaseH-like_sf"/>
</dbReference>
<dbReference type="EC" id="3.1.-.-" evidence="5"/>
<accession>A0A926IMP8</accession>
<dbReference type="CDD" id="cd16964">
    <property type="entry name" value="YqgF"/>
    <property type="match status" value="1"/>
</dbReference>
<keyword evidence="2 5" id="KW-0690">Ribosome biogenesis</keyword>
<dbReference type="HAMAP" id="MF_00651">
    <property type="entry name" value="Nuclease_YqgF"/>
    <property type="match status" value="1"/>
</dbReference>
<keyword evidence="8" id="KW-1185">Reference proteome</keyword>
<evidence type="ECO:0000313" key="8">
    <source>
        <dbReference type="Proteomes" id="UP000601522"/>
    </source>
</evidence>
<dbReference type="GO" id="GO:0016788">
    <property type="term" value="F:hydrolase activity, acting on ester bonds"/>
    <property type="evidence" value="ECO:0007669"/>
    <property type="project" value="UniProtKB-UniRule"/>
</dbReference>
<evidence type="ECO:0000256" key="5">
    <source>
        <dbReference type="HAMAP-Rule" id="MF_00651"/>
    </source>
</evidence>
<comment type="subcellular location">
    <subcellularLocation>
        <location evidence="5">Cytoplasm</location>
    </subcellularLocation>
</comment>
<organism evidence="7 8">
    <name type="scientific">Wansuia hejianensis</name>
    <dbReference type="NCBI Taxonomy" id="2763667"/>
    <lineage>
        <taxon>Bacteria</taxon>
        <taxon>Bacillati</taxon>
        <taxon>Bacillota</taxon>
        <taxon>Clostridia</taxon>
        <taxon>Lachnospirales</taxon>
        <taxon>Lachnospiraceae</taxon>
        <taxon>Wansuia</taxon>
    </lineage>
</organism>
<comment type="caution">
    <text evidence="7">The sequence shown here is derived from an EMBL/GenBank/DDBJ whole genome shotgun (WGS) entry which is preliminary data.</text>
</comment>
<dbReference type="EMBL" id="JACRTK010000002">
    <property type="protein sequence ID" value="MBC8590670.1"/>
    <property type="molecule type" value="Genomic_DNA"/>
</dbReference>
<dbReference type="AlphaFoldDB" id="A0A926IMP8"/>
<dbReference type="InterPro" id="IPR005227">
    <property type="entry name" value="YqgF"/>
</dbReference>
<dbReference type="SMART" id="SM00732">
    <property type="entry name" value="YqgFc"/>
    <property type="match status" value="1"/>
</dbReference>
<dbReference type="InterPro" id="IPR006641">
    <property type="entry name" value="YqgF/RNaseH-like_dom"/>
</dbReference>
<evidence type="ECO:0000259" key="6">
    <source>
        <dbReference type="SMART" id="SM00732"/>
    </source>
</evidence>
<evidence type="ECO:0000256" key="3">
    <source>
        <dbReference type="ARBA" id="ARBA00022722"/>
    </source>
</evidence>
<evidence type="ECO:0000256" key="2">
    <source>
        <dbReference type="ARBA" id="ARBA00022517"/>
    </source>
</evidence>
<feature type="domain" description="YqgF/RNase H-like" evidence="6">
    <location>
        <begin position="2"/>
        <end position="102"/>
    </location>
</feature>
<dbReference type="GO" id="GO:0000967">
    <property type="term" value="P:rRNA 5'-end processing"/>
    <property type="evidence" value="ECO:0007669"/>
    <property type="project" value="UniProtKB-UniRule"/>
</dbReference>
<name>A0A926IMP8_9FIRM</name>
<dbReference type="Proteomes" id="UP000601522">
    <property type="component" value="Unassembled WGS sequence"/>
</dbReference>
<proteinExistence type="inferred from homology"/>
<dbReference type="InterPro" id="IPR037027">
    <property type="entry name" value="YqgF/RNaseH-like_dom_sf"/>
</dbReference>
<evidence type="ECO:0000313" key="7">
    <source>
        <dbReference type="EMBL" id="MBC8590670.1"/>
    </source>
</evidence>
<gene>
    <name evidence="7" type="primary">ruvX</name>
    <name evidence="7" type="ORF">H8689_05930</name>
</gene>
<protein>
    <recommendedName>
        <fullName evidence="5">Putative pre-16S rRNA nuclease</fullName>
        <ecNumber evidence="5">3.1.-.-</ecNumber>
    </recommendedName>
</protein>
<dbReference type="Pfam" id="PF03652">
    <property type="entry name" value="RuvX"/>
    <property type="match status" value="1"/>
</dbReference>
<keyword evidence="1 5" id="KW-0963">Cytoplasm</keyword>
<dbReference type="RefSeq" id="WP_249323507.1">
    <property type="nucleotide sequence ID" value="NZ_JACRTK010000002.1"/>
</dbReference>
<dbReference type="SUPFAM" id="SSF53098">
    <property type="entry name" value="Ribonuclease H-like"/>
    <property type="match status" value="1"/>
</dbReference>
<dbReference type="NCBIfam" id="TIGR00250">
    <property type="entry name" value="RNAse_H_YqgF"/>
    <property type="match status" value="1"/>
</dbReference>
<comment type="function">
    <text evidence="5">Could be a nuclease involved in processing of the 5'-end of pre-16S rRNA.</text>
</comment>
<comment type="similarity">
    <text evidence="5">Belongs to the YqgF HJR family.</text>
</comment>
<dbReference type="PANTHER" id="PTHR33317:SF4">
    <property type="entry name" value="POLYNUCLEOTIDYL TRANSFERASE, RIBONUCLEASE H-LIKE SUPERFAMILY PROTEIN"/>
    <property type="match status" value="1"/>
</dbReference>
<dbReference type="GO" id="GO:0004518">
    <property type="term" value="F:nuclease activity"/>
    <property type="evidence" value="ECO:0007669"/>
    <property type="project" value="UniProtKB-KW"/>
</dbReference>
<dbReference type="GO" id="GO:0005829">
    <property type="term" value="C:cytosol"/>
    <property type="evidence" value="ECO:0007669"/>
    <property type="project" value="TreeGrafter"/>
</dbReference>
<evidence type="ECO:0000256" key="4">
    <source>
        <dbReference type="ARBA" id="ARBA00022801"/>
    </source>
</evidence>
<keyword evidence="3 5" id="KW-0540">Nuclease</keyword>
<keyword evidence="4 5" id="KW-0378">Hydrolase</keyword>
<reference evidence="7 8" key="1">
    <citation type="submission" date="2020-08" db="EMBL/GenBank/DDBJ databases">
        <title>Genome public.</title>
        <authorList>
            <person name="Liu C."/>
            <person name="Sun Q."/>
        </authorList>
    </citation>
    <scope>NUCLEOTIDE SEQUENCE [LARGE SCALE GENOMIC DNA]</scope>
    <source>
        <strain evidence="7 8">NSJ-26</strain>
    </source>
</reference>
<dbReference type="PANTHER" id="PTHR33317">
    <property type="entry name" value="POLYNUCLEOTIDYL TRANSFERASE, RIBONUCLEASE H-LIKE SUPERFAMILY PROTEIN"/>
    <property type="match status" value="1"/>
</dbReference>